<evidence type="ECO:0000313" key="1">
    <source>
        <dbReference type="EMBL" id="OKP01290.1"/>
    </source>
</evidence>
<sequence>MSGLAGAHGEMLELERRVPSAFAGEGVVGFEGARSDLLPGSHHRRERVALVCWCGGVAVRKEITYLSSVSE</sequence>
<proteinExistence type="predicted"/>
<comment type="caution">
    <text evidence="1">The sequence shown here is derived from an EMBL/GenBank/DDBJ whole genome shotgun (WGS) entry which is preliminary data.</text>
</comment>
<organism evidence="1 2">
    <name type="scientific">Penicillium subrubescens</name>
    <dbReference type="NCBI Taxonomy" id="1316194"/>
    <lineage>
        <taxon>Eukaryota</taxon>
        <taxon>Fungi</taxon>
        <taxon>Dikarya</taxon>
        <taxon>Ascomycota</taxon>
        <taxon>Pezizomycotina</taxon>
        <taxon>Eurotiomycetes</taxon>
        <taxon>Eurotiomycetidae</taxon>
        <taxon>Eurotiales</taxon>
        <taxon>Aspergillaceae</taxon>
        <taxon>Penicillium</taxon>
    </lineage>
</organism>
<gene>
    <name evidence="1" type="ORF">PENSUB_7280</name>
</gene>
<accession>A0A1Q5TM39</accession>
<name>A0A1Q5TM39_9EURO</name>
<dbReference type="EMBL" id="MNBE01000639">
    <property type="protein sequence ID" value="OKP01290.1"/>
    <property type="molecule type" value="Genomic_DNA"/>
</dbReference>
<reference evidence="1 2" key="1">
    <citation type="submission" date="2016-10" db="EMBL/GenBank/DDBJ databases">
        <title>Genome sequence of the ascomycete fungus Penicillium subrubescens.</title>
        <authorList>
            <person name="De Vries R.P."/>
            <person name="Peng M."/>
            <person name="Dilokpimol A."/>
            <person name="Hilden K."/>
            <person name="Makela M.R."/>
            <person name="Grigoriev I."/>
            <person name="Riley R."/>
            <person name="Granchi Z."/>
        </authorList>
    </citation>
    <scope>NUCLEOTIDE SEQUENCE [LARGE SCALE GENOMIC DNA]</scope>
    <source>
        <strain evidence="1 2">CBS 132785</strain>
    </source>
</reference>
<keyword evidence="2" id="KW-1185">Reference proteome</keyword>
<protein>
    <submittedName>
        <fullName evidence="1">Uncharacterized protein</fullName>
    </submittedName>
</protein>
<dbReference type="AlphaFoldDB" id="A0A1Q5TM39"/>
<evidence type="ECO:0000313" key="2">
    <source>
        <dbReference type="Proteomes" id="UP000186955"/>
    </source>
</evidence>
<dbReference type="Proteomes" id="UP000186955">
    <property type="component" value="Unassembled WGS sequence"/>
</dbReference>